<dbReference type="STRING" id="545695.TREAZ_1164"/>
<dbReference type="KEGG" id="taz:TREAZ_1164"/>
<organism evidence="2 3">
    <name type="scientific">Leadbettera azotonutricia (strain ATCC BAA-888 / DSM 13862 / ZAS-9)</name>
    <name type="common">Treponema azotonutricium</name>
    <dbReference type="NCBI Taxonomy" id="545695"/>
    <lineage>
        <taxon>Bacteria</taxon>
        <taxon>Pseudomonadati</taxon>
        <taxon>Spirochaetota</taxon>
        <taxon>Spirochaetia</taxon>
        <taxon>Spirochaetales</taxon>
        <taxon>Breznakiellaceae</taxon>
        <taxon>Leadbettera</taxon>
    </lineage>
</organism>
<evidence type="ECO:0000259" key="1">
    <source>
        <dbReference type="Pfam" id="PF13290"/>
    </source>
</evidence>
<evidence type="ECO:0000313" key="3">
    <source>
        <dbReference type="Proteomes" id="UP000009222"/>
    </source>
</evidence>
<dbReference type="RefSeq" id="WP_015710828.1">
    <property type="nucleotide sequence ID" value="NC_015577.1"/>
</dbReference>
<dbReference type="InterPro" id="IPR059177">
    <property type="entry name" value="GH29D-like_dom"/>
</dbReference>
<keyword evidence="3" id="KW-1185">Reference proteome</keyword>
<dbReference type="PROSITE" id="PS51257">
    <property type="entry name" value="PROKAR_LIPOPROTEIN"/>
    <property type="match status" value="1"/>
</dbReference>
<protein>
    <submittedName>
        <fullName evidence="2">Putative lipoprotein</fullName>
    </submittedName>
</protein>
<accession>F5Y732</accession>
<keyword evidence="2" id="KW-0449">Lipoprotein</keyword>
<sequence>MNNKRADKKNKFFSVPVFQAAGLLCAILLTGCEIALGAKLDLTGPVLEISNPNYMDNVQSVFPLRGTVYDADGSVEELHVTLSNSSREWRWDSGSWKTKEDAQSSWEPVQPSPDTYWNSLDGTYFNWSIEINLDNGSSPEEGQYTITAIAFDDARNSGANSAQSRVVVYDVTPPEITVLNPILTVKDETDPGDYIDVEAALDAKQPKELAVLNELLNGDFEFRWQITEDTAVRDLSIELADKDGNIYYENTLENIERNAKITILKSEIRSRGKETVFSRAIAPSPDPLAQRTYLQVITKSYDKAGNDEWKRNGWIAWDPTADIPWTELPPEFNKTPGETGEIVADSNSYLGHSYDDDGIDEVTISIYRGADESGTMVQGYPKTFAASGYPMSFQWDVKLELGADSYTITADVTDRHGVHGKDTGYFNVKDLSLPNAYITSPDQESPFLGDSSGYVGISGYATDNTGIADVYIAWVSPLNNPVKRSFRNKIYAGWTSAMNHAGISESSPWVDTDPGSDSYLSKVWKLTSILESEKDEDGKKRRDFAWRISRNDLGTNINGVFPSQEFVVLVINNNPVNQKRNVLEWISGRDISAPEISFDTVTVSGGAPLPISDDLNLAALSNSDTLVLSGRWRDDSVSAWAWQTPPLVKDFTVTWNGFNFSSISHTSPAHDGWITWTSAPVSAASITPSGKKIRENPAANLRAKVSDLAGNQGSTEASFVVETDTPSLARITSPDDNRMYREGESITINLDFNKAVTWTGGDPSLVLKDLYNENNTIIASYTGGKNYNTLSFSCGPFTVSDNIRRLDVKTIISGSTIADITGRAADMSLPSGTNSLGGGKNLGIDTQKPVISAVMAVSSAGSYGNGAILYFKLEASENINVTGSPALNFNNGAHAVFQQTVGGNTLLFRYEVNGGESHSEDTEGKTPPRLRAANITGGTITDTAGNPLVDVFPSSGFSAAQPSPIITIDTTAPATPEISGITGDVIYYNLNQTFALTGEPGAKMEYTINGNDPDPAWTVYTGPVSLNTNGDYYIRAVQTDTAGNKSPVTSTVNVTIDSGNLLTKISSPLPEKIYTSGDIIKVDLYSRKKITISGSPRIKLNINEAGTTGGTWVTGCTDVSNGGGTQWSFSYDVKSGDALTPGDSYLKVTAIDDDGGMAHIKDGTMDVTAAFCNLGNLEPAMRLENQKRLRILTGTPSIVDAALNLSGDDAKLTFTFDRMVYKGQGTAAIYLTQEDTAAEPYLFPAALTRAQYEKVNGNASTVSGNLYQYYTRGTNGTNANYEPDLSEKFILNYYYDTSNIVIANIFKATDMHQVIIPVASNAVTITSTGFASTVSVALSGSYAVPTLGAKYTMTLPSDAFIDEVSAGNLHDNSQNALLLGGVNNPVIRIEKEQEALIPGSPFSYGVQSITPVSARQPVHAGMKIDCQTPGVQLTYATAELPDIQGFGIADNTAYNEPWLTKNAVTWGERAIIAEGLPPHSTGDRATGAISQRPSTGSLKTYNAWNTPKLGVNQDAQHALKVRILALASKGYDGSFAYESANKTVLVMITNPLEAGDVRDIGKEGSANSVMSYISDGKERLWIHGGDSLSGSVSTPGFPLSWDNPKTGMRLMTGWDEDAPDNTTWYWVSWEITTTAYIGFVAGTADTTAITVGGPTKYSPAIEGWASHMESYVLYPGEKRVVQTYRVPRGGGVYINNAGRGRFGYTTTRINNR</sequence>
<evidence type="ECO:0000313" key="2">
    <source>
        <dbReference type="EMBL" id="AEF80879.1"/>
    </source>
</evidence>
<reference evidence="3" key="1">
    <citation type="submission" date="2009-12" db="EMBL/GenBank/DDBJ databases">
        <title>Complete sequence of Treponema azotonutricium strain ZAS-9.</title>
        <authorList>
            <person name="Tetu S.G."/>
            <person name="Matson E."/>
            <person name="Ren Q."/>
            <person name="Seshadri R."/>
            <person name="Elbourne L."/>
            <person name="Hassan K.A."/>
            <person name="Durkin A."/>
            <person name="Radune D."/>
            <person name="Mohamoud Y."/>
            <person name="Shay R."/>
            <person name="Jin S."/>
            <person name="Zhang X."/>
            <person name="Lucey K."/>
            <person name="Ballor N.R."/>
            <person name="Ottesen E."/>
            <person name="Rosenthal R."/>
            <person name="Allen A."/>
            <person name="Leadbetter J.R."/>
            <person name="Paulsen I.T."/>
        </authorList>
    </citation>
    <scope>NUCLEOTIDE SEQUENCE [LARGE SCALE GENOMIC DNA]</scope>
    <source>
        <strain evidence="3">ATCC BAA-888 / DSM 13862 / ZAS-9</strain>
    </source>
</reference>
<dbReference type="HOGENOM" id="CLU_248466_0_0_12"/>
<dbReference type="eggNOG" id="COG5184">
    <property type="taxonomic scope" value="Bacteria"/>
</dbReference>
<name>F5Y732_LEAAZ</name>
<feature type="domain" description="GH29D-like beta-sandwich" evidence="1">
    <location>
        <begin position="988"/>
        <end position="1050"/>
    </location>
</feature>
<gene>
    <name evidence="2" type="ordered locus">TREAZ_1164</name>
</gene>
<dbReference type="OrthoDB" id="355609at2"/>
<dbReference type="Pfam" id="PF13290">
    <property type="entry name" value="CHB_HEX_C_1"/>
    <property type="match status" value="1"/>
</dbReference>
<reference evidence="2 3" key="2">
    <citation type="journal article" date="2011" name="ISME J.">
        <title>RNA-seq reveals cooperative metabolic interactions between two termite-gut spirochete species in co-culture.</title>
        <authorList>
            <person name="Rosenthal A.Z."/>
            <person name="Matson E.G."/>
            <person name="Eldar A."/>
            <person name="Leadbetter J.R."/>
        </authorList>
    </citation>
    <scope>NUCLEOTIDE SEQUENCE [LARGE SCALE GENOMIC DNA]</scope>
    <source>
        <strain evidence="3">ATCC BAA-888 / DSM 13862 / ZAS-9</strain>
    </source>
</reference>
<dbReference type="EMBL" id="CP001841">
    <property type="protein sequence ID" value="AEF80879.1"/>
    <property type="molecule type" value="Genomic_DNA"/>
</dbReference>
<proteinExistence type="predicted"/>
<dbReference type="Proteomes" id="UP000009222">
    <property type="component" value="Chromosome"/>
</dbReference>
<dbReference type="InParanoid" id="F5Y732"/>